<comment type="caution">
    <text evidence="1">The sequence shown here is derived from an EMBL/GenBank/DDBJ whole genome shotgun (WGS) entry which is preliminary data.</text>
</comment>
<gene>
    <name evidence="1" type="ORF">FNL38_103188</name>
</gene>
<sequence length="77" mass="8284">MSEAVQITCGTCSAEVVVEKFSWHHTTVQWDAATLSHCTELGVPATATHDIAPMRSCPRLRDAINVAAVEGKFGDLD</sequence>
<dbReference type="AlphaFoldDB" id="A0A652YQI8"/>
<proteinExistence type="predicted"/>
<name>A0A652YQI8_NOCGL</name>
<evidence type="ECO:0000313" key="1">
    <source>
        <dbReference type="EMBL" id="TYQ04838.1"/>
    </source>
</evidence>
<organism evidence="1">
    <name type="scientific">Nocardia globerula</name>
    <dbReference type="NCBI Taxonomy" id="1818"/>
    <lineage>
        <taxon>Bacteria</taxon>
        <taxon>Bacillati</taxon>
        <taxon>Actinomycetota</taxon>
        <taxon>Actinomycetes</taxon>
        <taxon>Mycobacteriales</taxon>
        <taxon>Nocardiaceae</taxon>
        <taxon>Nocardia</taxon>
    </lineage>
</organism>
<evidence type="ECO:0008006" key="2">
    <source>
        <dbReference type="Google" id="ProtNLM"/>
    </source>
</evidence>
<reference evidence="1" key="1">
    <citation type="submission" date="2019-07" db="EMBL/GenBank/DDBJ databases">
        <title>Genomic Encyclopedia of Type Strains, Phase IV (KMG-IV): sequencing the most valuable type-strain genomes for metagenomic binning, comparative biology and taxonomic classification.</title>
        <authorList>
            <person name="Goeker M."/>
        </authorList>
    </citation>
    <scope>NUCLEOTIDE SEQUENCE</scope>
    <source>
        <strain evidence="1">DSM 44596</strain>
    </source>
</reference>
<protein>
    <recommendedName>
        <fullName evidence="2">Ferredoxin</fullName>
    </recommendedName>
</protein>
<dbReference type="EMBL" id="VNIQ01000003">
    <property type="protein sequence ID" value="TYQ04838.1"/>
    <property type="molecule type" value="Genomic_DNA"/>
</dbReference>
<accession>A0A652YQI8</accession>